<keyword evidence="7" id="KW-1185">Reference proteome</keyword>
<gene>
    <name evidence="6" type="ORF">SAMN03080601_03515</name>
</gene>
<dbReference type="Gene3D" id="2.115.10.20">
    <property type="entry name" value="Glycosyl hydrolase domain, family 43"/>
    <property type="match status" value="1"/>
</dbReference>
<dbReference type="InterPro" id="IPR016828">
    <property type="entry name" value="Alpha-L-arabinofuranosidase"/>
</dbReference>
<dbReference type="CDD" id="cd18817">
    <property type="entry name" value="GH43f_LbAraf43-like"/>
    <property type="match status" value="1"/>
</dbReference>
<reference evidence="6 7" key="1">
    <citation type="submission" date="2017-02" db="EMBL/GenBank/DDBJ databases">
        <authorList>
            <person name="Peterson S.W."/>
        </authorList>
    </citation>
    <scope>NUCLEOTIDE SEQUENCE [LARGE SCALE GENOMIC DNA]</scope>
    <source>
        <strain evidence="6 7">DSM 24412</strain>
    </source>
</reference>
<dbReference type="EMBL" id="FUYV01000044">
    <property type="protein sequence ID" value="SKC24220.1"/>
    <property type="molecule type" value="Genomic_DNA"/>
</dbReference>
<dbReference type="InterPro" id="IPR006710">
    <property type="entry name" value="Glyco_hydro_43"/>
</dbReference>
<evidence type="ECO:0000313" key="6">
    <source>
        <dbReference type="EMBL" id="SKC24220.1"/>
    </source>
</evidence>
<dbReference type="PIRSF" id="PIRSF025414">
    <property type="entry name" value="Alpha-L-arabinofuranosidase"/>
    <property type="match status" value="1"/>
</dbReference>
<keyword evidence="4 5" id="KW-0326">Glycosidase</keyword>
<name>A0A1T5HUM4_9BACT</name>
<evidence type="ECO:0000256" key="1">
    <source>
        <dbReference type="ARBA" id="ARBA00009865"/>
    </source>
</evidence>
<dbReference type="AlphaFoldDB" id="A0A1T5HUM4"/>
<keyword evidence="3 5" id="KW-0378">Hydrolase</keyword>
<evidence type="ECO:0000256" key="5">
    <source>
        <dbReference type="RuleBase" id="RU361187"/>
    </source>
</evidence>
<dbReference type="PANTHER" id="PTHR43817">
    <property type="entry name" value="GLYCOSYL HYDROLASE"/>
    <property type="match status" value="1"/>
</dbReference>
<dbReference type="Pfam" id="PF04616">
    <property type="entry name" value="Glyco_hydro_43"/>
    <property type="match status" value="1"/>
</dbReference>
<dbReference type="PROSITE" id="PS51257">
    <property type="entry name" value="PROKAR_LIPOPROTEIN"/>
    <property type="match status" value="1"/>
</dbReference>
<keyword evidence="2" id="KW-0732">Signal</keyword>
<evidence type="ECO:0000313" key="7">
    <source>
        <dbReference type="Proteomes" id="UP000191055"/>
    </source>
</evidence>
<dbReference type="PANTHER" id="PTHR43817:SF1">
    <property type="entry name" value="HYDROLASE, FAMILY 43, PUTATIVE (AFU_ORTHOLOGUE AFUA_3G01660)-RELATED"/>
    <property type="match status" value="1"/>
</dbReference>
<dbReference type="STRING" id="889453.SAMN03080601_03515"/>
<dbReference type="RefSeq" id="WP_079559161.1">
    <property type="nucleotide sequence ID" value="NZ_CP021904.1"/>
</dbReference>
<accession>A0A1T5HUM4</accession>
<dbReference type="SUPFAM" id="SSF75005">
    <property type="entry name" value="Arabinanase/levansucrase/invertase"/>
    <property type="match status" value="1"/>
</dbReference>
<dbReference type="GO" id="GO:0005975">
    <property type="term" value="P:carbohydrate metabolic process"/>
    <property type="evidence" value="ECO:0007669"/>
    <property type="project" value="InterPro"/>
</dbReference>
<sequence>MDTFVKFRIVIVTFTIASFFQSCTEKKEEIRFNNPLVLQRADPWVHKTDDGIYYFIATSPEFDRIEIRKSETINGISDAEAHVVWSKHASGPMSHHIWAPELHRFNDTWYIYFAAGRSEDVWRIRMWVLSNDSEDPTQGEWVEEGQIHTQRDAFALDATTFEHRGQRYLIWTENGLNDFRGTGLLIAEMKDHATIDEREVIITKPEYDWEIQGHWVNEGPAVLKRNNRIFVTFSASATDHNYAIGLLWADKDSDLLDPASWNKLPEPVFYTNPEFNRFGPGHNSFTVAEDGKTDIMIYHARDYMELQGSPLSDPNRHTRARVITWTEDGFPDFGQDIDD</sequence>
<dbReference type="Proteomes" id="UP000191055">
    <property type="component" value="Unassembled WGS sequence"/>
</dbReference>
<dbReference type="InterPro" id="IPR023296">
    <property type="entry name" value="Glyco_hydro_beta-prop_sf"/>
</dbReference>
<evidence type="ECO:0000256" key="4">
    <source>
        <dbReference type="ARBA" id="ARBA00023295"/>
    </source>
</evidence>
<evidence type="ECO:0000256" key="2">
    <source>
        <dbReference type="ARBA" id="ARBA00022729"/>
    </source>
</evidence>
<dbReference type="KEGG" id="asx:CDL62_00195"/>
<proteinExistence type="inferred from homology"/>
<organism evidence="6 7">
    <name type="scientific">Alkalitalea saponilacus</name>
    <dbReference type="NCBI Taxonomy" id="889453"/>
    <lineage>
        <taxon>Bacteria</taxon>
        <taxon>Pseudomonadati</taxon>
        <taxon>Bacteroidota</taxon>
        <taxon>Bacteroidia</taxon>
        <taxon>Marinilabiliales</taxon>
        <taxon>Marinilabiliaceae</taxon>
        <taxon>Alkalitalea</taxon>
    </lineage>
</organism>
<comment type="similarity">
    <text evidence="1 5">Belongs to the glycosyl hydrolase 43 family.</text>
</comment>
<dbReference type="OrthoDB" id="177947at2"/>
<evidence type="ECO:0000256" key="3">
    <source>
        <dbReference type="ARBA" id="ARBA00022801"/>
    </source>
</evidence>
<dbReference type="GO" id="GO:0004553">
    <property type="term" value="F:hydrolase activity, hydrolyzing O-glycosyl compounds"/>
    <property type="evidence" value="ECO:0007669"/>
    <property type="project" value="InterPro"/>
</dbReference>
<protein>
    <submittedName>
        <fullName evidence="6">Beta-xylosidase, GH43 family</fullName>
    </submittedName>
</protein>